<dbReference type="EMBL" id="CM029052">
    <property type="protein sequence ID" value="KAG2557909.1"/>
    <property type="molecule type" value="Genomic_DNA"/>
</dbReference>
<dbReference type="PANTHER" id="PTHR43180">
    <property type="entry name" value="3-OXOACYL-(ACYL-CARRIER-PROTEIN) REDUCTASE (AFU_ORTHOLOGUE AFUA_6G11210)"/>
    <property type="match status" value="1"/>
</dbReference>
<dbReference type="Pfam" id="PF00106">
    <property type="entry name" value="adh_short"/>
    <property type="match status" value="1"/>
</dbReference>
<sequence length="311" mass="33851">MASEMDGSMAGGECKASRAPPPLPAPAKGRLEGKVALITGGASGLGKAAAHEFIQEGAAAVVIADVNTKLGLAAAEELRPPAHFAPATSPSRRGRGRHRRAARSAGRHAQQRRRRRLAGRHVEGGRARPGRVRRRHGRERARHAGGHQARHARHGGAGREHRRRQRRLHRLHGERQRRPRRARHVPVLGVQVHRRRGGEGRRSRAVTPRRAGELHLALRGADADGGGAVLDHSLGRRRRRGAGGGHHQGARRAERRDVRGGGRGKGRRVPRLRRRQVRVRAQPGGGRQVHELQAHEPAVPLQATGMTTSHS</sequence>
<gene>
    <name evidence="4" type="ORF">PVAP13_8NG257204</name>
</gene>
<comment type="caution">
    <text evidence="4">The sequence shown here is derived from an EMBL/GenBank/DDBJ whole genome shotgun (WGS) entry which is preliminary data.</text>
</comment>
<dbReference type="PANTHER" id="PTHR43180:SF55">
    <property type="entry name" value="ALCOHOL DEHYDROGENASE-LIKE PROTEIN"/>
    <property type="match status" value="1"/>
</dbReference>
<accession>A0A8T0PB68</accession>
<dbReference type="Gene3D" id="3.40.50.720">
    <property type="entry name" value="NAD(P)-binding Rossmann-like Domain"/>
    <property type="match status" value="1"/>
</dbReference>
<evidence type="ECO:0000313" key="5">
    <source>
        <dbReference type="Proteomes" id="UP000823388"/>
    </source>
</evidence>
<protein>
    <submittedName>
        <fullName evidence="4">Uncharacterized protein</fullName>
    </submittedName>
</protein>
<feature type="compositionally biased region" description="Basic and acidic residues" evidence="3">
    <location>
        <begin position="251"/>
        <end position="260"/>
    </location>
</feature>
<feature type="compositionally biased region" description="Basic residues" evidence="3">
    <location>
        <begin position="128"/>
        <end position="170"/>
    </location>
</feature>
<keyword evidence="5" id="KW-1185">Reference proteome</keyword>
<feature type="compositionally biased region" description="Basic residues" evidence="3">
    <location>
        <begin position="262"/>
        <end position="278"/>
    </location>
</feature>
<name>A0A8T0PB68_PANVG</name>
<evidence type="ECO:0000256" key="2">
    <source>
        <dbReference type="ARBA" id="ARBA00023002"/>
    </source>
</evidence>
<evidence type="ECO:0000313" key="4">
    <source>
        <dbReference type="EMBL" id="KAG2557909.1"/>
    </source>
</evidence>
<comment type="similarity">
    <text evidence="1">Belongs to the short-chain dehydrogenases/reductases (SDR) family.</text>
</comment>
<keyword evidence="2" id="KW-0560">Oxidoreductase</keyword>
<evidence type="ECO:0000256" key="3">
    <source>
        <dbReference type="SAM" id="MobiDB-lite"/>
    </source>
</evidence>
<feature type="region of interest" description="Disordered" evidence="3">
    <location>
        <begin position="1"/>
        <end position="28"/>
    </location>
</feature>
<dbReference type="SUPFAM" id="SSF51735">
    <property type="entry name" value="NAD(P)-binding Rossmann-fold domains"/>
    <property type="match status" value="1"/>
</dbReference>
<organism evidence="4 5">
    <name type="scientific">Panicum virgatum</name>
    <name type="common">Blackwell switchgrass</name>
    <dbReference type="NCBI Taxonomy" id="38727"/>
    <lineage>
        <taxon>Eukaryota</taxon>
        <taxon>Viridiplantae</taxon>
        <taxon>Streptophyta</taxon>
        <taxon>Embryophyta</taxon>
        <taxon>Tracheophyta</taxon>
        <taxon>Spermatophyta</taxon>
        <taxon>Magnoliopsida</taxon>
        <taxon>Liliopsida</taxon>
        <taxon>Poales</taxon>
        <taxon>Poaceae</taxon>
        <taxon>PACMAD clade</taxon>
        <taxon>Panicoideae</taxon>
        <taxon>Panicodae</taxon>
        <taxon>Paniceae</taxon>
        <taxon>Panicinae</taxon>
        <taxon>Panicum</taxon>
        <taxon>Panicum sect. Hiantes</taxon>
    </lineage>
</organism>
<evidence type="ECO:0000256" key="1">
    <source>
        <dbReference type="ARBA" id="ARBA00006484"/>
    </source>
</evidence>
<dbReference type="InterPro" id="IPR036291">
    <property type="entry name" value="NAD(P)-bd_dom_sf"/>
</dbReference>
<reference evidence="4" key="1">
    <citation type="submission" date="2020-05" db="EMBL/GenBank/DDBJ databases">
        <title>WGS assembly of Panicum virgatum.</title>
        <authorList>
            <person name="Lovell J.T."/>
            <person name="Jenkins J."/>
            <person name="Shu S."/>
            <person name="Juenger T.E."/>
            <person name="Schmutz J."/>
        </authorList>
    </citation>
    <scope>NUCLEOTIDE SEQUENCE</scope>
    <source>
        <strain evidence="4">AP13</strain>
    </source>
</reference>
<dbReference type="InterPro" id="IPR002347">
    <property type="entry name" value="SDR_fam"/>
</dbReference>
<dbReference type="Proteomes" id="UP000823388">
    <property type="component" value="Chromosome 8N"/>
</dbReference>
<feature type="compositionally biased region" description="Basic residues" evidence="3">
    <location>
        <begin position="92"/>
        <end position="119"/>
    </location>
</feature>
<feature type="region of interest" description="Disordered" evidence="3">
    <location>
        <begin position="81"/>
        <end position="184"/>
    </location>
</feature>
<dbReference type="AlphaFoldDB" id="A0A8T0PB68"/>
<proteinExistence type="inferred from homology"/>
<dbReference type="GO" id="GO:0016491">
    <property type="term" value="F:oxidoreductase activity"/>
    <property type="evidence" value="ECO:0007669"/>
    <property type="project" value="UniProtKB-KW"/>
</dbReference>
<feature type="region of interest" description="Disordered" evidence="3">
    <location>
        <begin position="236"/>
        <end position="311"/>
    </location>
</feature>